<dbReference type="SMART" id="SM00054">
    <property type="entry name" value="EFh"/>
    <property type="match status" value="4"/>
</dbReference>
<feature type="domain" description="EF-hand" evidence="4">
    <location>
        <begin position="1720"/>
        <end position="1755"/>
    </location>
</feature>
<keyword evidence="6" id="KW-1185">Reference proteome</keyword>
<feature type="compositionally biased region" description="Basic and acidic residues" evidence="2">
    <location>
        <begin position="1830"/>
        <end position="1841"/>
    </location>
</feature>
<feature type="region of interest" description="Disordered" evidence="2">
    <location>
        <begin position="1820"/>
        <end position="1841"/>
    </location>
</feature>
<dbReference type="InterPro" id="IPR002048">
    <property type="entry name" value="EF_hand_dom"/>
</dbReference>
<dbReference type="Gene3D" id="1.10.238.10">
    <property type="entry name" value="EF-hand"/>
    <property type="match status" value="2"/>
</dbReference>
<feature type="region of interest" description="Disordered" evidence="2">
    <location>
        <begin position="1446"/>
        <end position="1485"/>
    </location>
</feature>
<dbReference type="PROSITE" id="PS00018">
    <property type="entry name" value="EF_HAND_1"/>
    <property type="match status" value="4"/>
</dbReference>
<keyword evidence="3" id="KW-0812">Transmembrane</keyword>
<feature type="compositionally biased region" description="Pro residues" evidence="2">
    <location>
        <begin position="1604"/>
        <end position="1614"/>
    </location>
</feature>
<evidence type="ECO:0000256" key="1">
    <source>
        <dbReference type="ARBA" id="ARBA00022837"/>
    </source>
</evidence>
<dbReference type="InterPro" id="IPR011992">
    <property type="entry name" value="EF-hand-dom_pair"/>
</dbReference>
<feature type="region of interest" description="Disordered" evidence="2">
    <location>
        <begin position="1317"/>
        <end position="1360"/>
    </location>
</feature>
<sequence length="2572" mass="289810">MFVTSTPLSSRSKGAESPKRERLKVPGSPQARHSTPPTPSAERILRTTPAMSPKGEASNFDVQTVKDIVQEQLAIASVDVLVGNKVGGSWAEQGRACGQATHDPGDREKRHVGTVEPVLLEEPAGADEVKEARVAEEFEKLRQRNYKAISRCACHFNLLTALGLVHEAIQKPGCDTITWAFFCIMSYLQFLLIASERVGLTPQRLKCLSFCMHLMKILLIISSAHSETTFRFAVLQSIAAAMRFCPVIVFLDPWMSIPFQVLYTAMEMSAHLLVFDQSSLELGPLCVSQFFTLTATISSSVFIHLVLRGRFEALLDTADAESLVSSFQRVLRGACDGEVLLDSQMNIAQESQCLKHLILTNVSLKGRSFQQLLVDEEQHRFLEFIHTSTQTLGTPESKDFLPLCLRVSFRGSAGIRVAADIYHVPVPGLFGSSDPYHLIAFKEDSEPRPLPEAEEDTVPSILLNKWGTGESRAKGRTCRPDGRASTISGSTGRSSCLQNICPELQEITMLVDVTTELQDVQQVHLNFERIFRAEEEEGELRDDLVEGMQCGMPSLRKLVKPTEWEKIRSSVVRFAEKAALDPYLQPKVLKRMTVHLPGQSGWLIAEEVNEESAVGDELKASDETTVWLPLHLAFTRSDFAELKQFSTFFLFPQAQDELKEARVDEEMIKLRQRNYKFVSRCVCHINLFTCLGLIHEAVRAPGLDTMTSLGLCTVCYVQYLIVGSGWVELTPLIMEVLSFVTHLLLIPVILSTCASASIFKFAVMQGLQVAMRFCPVVLFLDPWISIPFQVLYTATETSMYFFVFDRNTLELGPLCERAAGGTMAVRFPFARSAAGSLKAVSQFFILVSTVASSIFIDLLLRGRLYALFETADAESLVSSFRRVLRGACDGEVLLDGQMNVAQESECLKHLILTNVSLKGRSFQHLLVDEEQQRFHEFINTSTQAFGTPESKGSALPLCLRVSFRGSAGIQVGADIYHVPVPGLFGSSTPYHLIAFKEDSEPRPLPEAEEDAVPSELVNAWADGTRPDKRGALGASNSSVSGSTGKSSGIAIEEYCPELQEITMLVDVTTELQDVQQAHLNFERCADTGDLRLALQSSMPSLRKLVKPTDWEKIRSSVARFAEKALRDPDLQPKALRHMTVQLPGQSGWQIAEVATLHRIQGAQKVWLYLKGLRPEKARRVPKLDGIQERGVRERRRALQRLSPKAVTSRAASPDAEAEKRQKSTSYRPKAEQSIQEIIREQVLLQEQLRPLAEGGEFEWRNHAPKSCPKDPYYQEDPVSGMDAVASAGIAGGVAGEALSFPLDEQITSLTTPIGTTRISTELPGFTHGAAEQSGAGAQKEPRKVRRSRRPSSSSSGSNLISTRKRIDVAVKLPDGRTAWQRIHPEATTYQLKQCLDHEWQFREPLSLSFLGLRLKDHWRLVDCGVRGHDKLQASVASARSARSASARAGAGAQVQGFDGQRPSFHGAGPLPSLEEAEKAEKVEETEESRWFLAVESMERGMESFQESMTKSQEQQQEKLSECYQTLSLLQHQQQQQLQQLCSIQEQQRSTASETFRAMQLEQQEMKSRLSDMHRELLQVPLRSPPRSPQRSPPQRSPQQRSPQQRPPAPNPRTPSPQRVATAESKHRRWLILQVFRMLDNDRDGKLQQQELIGLARLMGFNFGEDDWAMEYQDLCRDMDVSPQSGFDLRNFTRLLDSEDGCPASDENLFEALIHHYGDQERARETALLFEKLDVDQDGFLSAPELRSFGLEQMCLEGHDHYGRYDLQTFYLLAKTLSLEQLRGEAPIVPSPIQSVIPAVSDSARARSAVVLVSEAELIEEAAPSTPSSGTDRRTPRAEPSRRAELVQRLFGLLDGDKDGRCGAKDLTVFASRQSEVWTLHFRKLCKHWKVDPRQGMDVATFTQILEDQTGPFGLYCSDQEIEDLIAQSRSERRPSTQDRSRLVEALFYYLDSDKDGLLQLSDVQRLAEDLPNVDPEEVTRWSSDVVPLDLEAFRTRVNRREECIYCDDAALQRGLARTPPSRKLLLYVKSWIFRNNATKDLWPVGELCCKAMRAFIPLGDWLHAQSGESLCIFEFDDEWNAMWKECKVQAAWHECQEAHAGQTLLPNFTGHGMRARSRVGRRELLEDELEEKRPPSGPRFTSKPRDFVFLSTSADVRVVAQAGQVEFLCDSSLLFRASPFFVAALREDCWLEGHTRILHFPEDEEIWSYVLCKLHGFPQETLGIEADIQLLELYQKYLMSDLEQEILETFRQVEWLQNAASMDEPKFLQLHQRLLAMEVLQDLLGPWCSQHPELMAGSLWRLLRAAHHMPRLVSLVVANCAELVASEPFLMQQDTLRLLADLQLLELLDDCQSWGWLHEVHIIELLSEDSLMPLTQLSSLRAELRDQRFRKVSLALALKPFPRLLDDLLDAWFVEASTPEDLAEWASARAIPEGLLIQQWQGFGDLELKRFLSMTPELSESLGAELRRSRGVDAALDAELLHQLWRLRIASFYELFSSLLTTLLRPLGCPRRVLMRRFGLSLRPRRWRMGVRFWVLELRHGLDAIHSLWVALDFLLQVVLWHLHALRQQTLQ</sequence>
<dbReference type="InterPro" id="IPR018247">
    <property type="entry name" value="EF_Hand_1_Ca_BS"/>
</dbReference>
<dbReference type="EMBL" id="CAXAMN010006668">
    <property type="protein sequence ID" value="CAK9018627.1"/>
    <property type="molecule type" value="Genomic_DNA"/>
</dbReference>
<feature type="compositionally biased region" description="Low complexity" evidence="2">
    <location>
        <begin position="1350"/>
        <end position="1360"/>
    </location>
</feature>
<accession>A0ABP0JVW9</accession>
<feature type="transmembrane region" description="Helical" evidence="3">
    <location>
        <begin position="769"/>
        <end position="792"/>
    </location>
</feature>
<evidence type="ECO:0000256" key="2">
    <source>
        <dbReference type="SAM" id="MobiDB-lite"/>
    </source>
</evidence>
<keyword evidence="3" id="KW-0472">Membrane</keyword>
<keyword evidence="3" id="KW-1133">Transmembrane helix</keyword>
<proteinExistence type="predicted"/>
<feature type="compositionally biased region" description="Low complexity" evidence="2">
    <location>
        <begin position="1446"/>
        <end position="1456"/>
    </location>
</feature>
<feature type="region of interest" description="Disordered" evidence="2">
    <location>
        <begin position="1"/>
        <end position="57"/>
    </location>
</feature>
<evidence type="ECO:0000256" key="3">
    <source>
        <dbReference type="SAM" id="Phobius"/>
    </source>
</evidence>
<dbReference type="Proteomes" id="UP001642484">
    <property type="component" value="Unassembled WGS sequence"/>
</dbReference>
<dbReference type="InterPro" id="IPR029071">
    <property type="entry name" value="Ubiquitin-like_domsf"/>
</dbReference>
<feature type="compositionally biased region" description="Basic and acidic residues" evidence="2">
    <location>
        <begin position="13"/>
        <end position="24"/>
    </location>
</feature>
<gene>
    <name evidence="5" type="ORF">CCMP2556_LOCUS13341</name>
</gene>
<dbReference type="PROSITE" id="PS50222">
    <property type="entry name" value="EF_HAND_2"/>
    <property type="match status" value="2"/>
</dbReference>
<evidence type="ECO:0000313" key="5">
    <source>
        <dbReference type="EMBL" id="CAK9018627.1"/>
    </source>
</evidence>
<evidence type="ECO:0000313" key="6">
    <source>
        <dbReference type="Proteomes" id="UP001642484"/>
    </source>
</evidence>
<evidence type="ECO:0000259" key="4">
    <source>
        <dbReference type="PROSITE" id="PS50222"/>
    </source>
</evidence>
<feature type="transmembrane region" description="Helical" evidence="3">
    <location>
        <begin position="739"/>
        <end position="763"/>
    </location>
</feature>
<feature type="domain" description="EF-hand" evidence="4">
    <location>
        <begin position="1631"/>
        <end position="1661"/>
    </location>
</feature>
<dbReference type="SUPFAM" id="SSF54236">
    <property type="entry name" value="Ubiquitin-like"/>
    <property type="match status" value="1"/>
</dbReference>
<feature type="compositionally biased region" description="Pro residues" evidence="2">
    <location>
        <begin position="1582"/>
        <end position="1595"/>
    </location>
</feature>
<comment type="caution">
    <text evidence="5">The sequence shown here is derived from an EMBL/GenBank/DDBJ whole genome shotgun (WGS) entry which is preliminary data.</text>
</comment>
<feature type="compositionally biased region" description="Low complexity" evidence="2">
    <location>
        <begin position="1031"/>
        <end position="1046"/>
    </location>
</feature>
<feature type="region of interest" description="Disordered" evidence="2">
    <location>
        <begin position="1580"/>
        <end position="1624"/>
    </location>
</feature>
<feature type="region of interest" description="Disordered" evidence="2">
    <location>
        <begin position="1194"/>
        <end position="1231"/>
    </location>
</feature>
<organism evidence="5 6">
    <name type="scientific">Durusdinium trenchii</name>
    <dbReference type="NCBI Taxonomy" id="1381693"/>
    <lineage>
        <taxon>Eukaryota</taxon>
        <taxon>Sar</taxon>
        <taxon>Alveolata</taxon>
        <taxon>Dinophyceae</taxon>
        <taxon>Suessiales</taxon>
        <taxon>Symbiodiniaceae</taxon>
        <taxon>Durusdinium</taxon>
    </lineage>
</organism>
<name>A0ABP0JVW9_9DINO</name>
<dbReference type="Pfam" id="PF13202">
    <property type="entry name" value="EF-hand_5"/>
    <property type="match status" value="2"/>
</dbReference>
<reference evidence="5 6" key="1">
    <citation type="submission" date="2024-02" db="EMBL/GenBank/DDBJ databases">
        <authorList>
            <person name="Chen Y."/>
            <person name="Shah S."/>
            <person name="Dougan E. K."/>
            <person name="Thang M."/>
            <person name="Chan C."/>
        </authorList>
    </citation>
    <scope>NUCLEOTIDE SEQUENCE [LARGE SCALE GENOMIC DNA]</scope>
</reference>
<feature type="compositionally biased region" description="Polar residues" evidence="2">
    <location>
        <begin position="1"/>
        <end position="12"/>
    </location>
</feature>
<keyword evidence="1" id="KW-0106">Calcium</keyword>
<dbReference type="SUPFAM" id="SSF47473">
    <property type="entry name" value="EF-hand"/>
    <property type="match status" value="2"/>
</dbReference>
<feature type="region of interest" description="Disordered" evidence="2">
    <location>
        <begin position="1023"/>
        <end position="1046"/>
    </location>
</feature>
<protein>
    <recommendedName>
        <fullName evidence="4">EF-hand domain-containing protein</fullName>
    </recommendedName>
</protein>